<name>A0A2N4TVM7_RALPI</name>
<evidence type="ECO:0000313" key="1">
    <source>
        <dbReference type="EMBL" id="PLC43766.1"/>
    </source>
</evidence>
<dbReference type="CDD" id="cd05325">
    <property type="entry name" value="carb_red_sniffer_like_SDR_c"/>
    <property type="match status" value="1"/>
</dbReference>
<reference evidence="1 2" key="1">
    <citation type="submission" date="2017-12" db="EMBL/GenBank/DDBJ databases">
        <title>Draft genome sequence of Ralstonia pickettii 52.</title>
        <authorList>
            <person name="Zheng B."/>
        </authorList>
    </citation>
    <scope>NUCLEOTIDE SEQUENCE [LARGE SCALE GENOMIC DNA]</scope>
    <source>
        <strain evidence="1 2">52</strain>
    </source>
</reference>
<dbReference type="OrthoDB" id="5786478at2"/>
<organism evidence="1 2">
    <name type="scientific">Ralstonia pickettii</name>
    <name type="common">Burkholderia pickettii</name>
    <dbReference type="NCBI Taxonomy" id="329"/>
    <lineage>
        <taxon>Bacteria</taxon>
        <taxon>Pseudomonadati</taxon>
        <taxon>Pseudomonadota</taxon>
        <taxon>Betaproteobacteria</taxon>
        <taxon>Burkholderiales</taxon>
        <taxon>Burkholderiaceae</taxon>
        <taxon>Ralstonia</taxon>
    </lineage>
</organism>
<dbReference type="Pfam" id="PF00106">
    <property type="entry name" value="adh_short"/>
    <property type="match status" value="1"/>
</dbReference>
<protein>
    <submittedName>
        <fullName evidence="1">Short chain dehydrogenase</fullName>
    </submittedName>
</protein>
<dbReference type="InterPro" id="IPR036291">
    <property type="entry name" value="NAD(P)-bd_dom_sf"/>
</dbReference>
<dbReference type="GO" id="GO:0016616">
    <property type="term" value="F:oxidoreductase activity, acting on the CH-OH group of donors, NAD or NADP as acceptor"/>
    <property type="evidence" value="ECO:0007669"/>
    <property type="project" value="TreeGrafter"/>
</dbReference>
<dbReference type="PANTHER" id="PTHR45458">
    <property type="entry name" value="SHORT-CHAIN DEHYDROGENASE/REDUCTASE SDR"/>
    <property type="match status" value="1"/>
</dbReference>
<dbReference type="NCBIfam" id="NF005403">
    <property type="entry name" value="PRK06953.1"/>
    <property type="match status" value="1"/>
</dbReference>
<gene>
    <name evidence="1" type="ORF">C0Q88_03375</name>
</gene>
<comment type="caution">
    <text evidence="1">The sequence shown here is derived from an EMBL/GenBank/DDBJ whole genome shotgun (WGS) entry which is preliminary data.</text>
</comment>
<dbReference type="PANTHER" id="PTHR45458:SF1">
    <property type="entry name" value="SHORT CHAIN DEHYDROGENASE"/>
    <property type="match status" value="1"/>
</dbReference>
<dbReference type="Gene3D" id="3.40.50.720">
    <property type="entry name" value="NAD(P)-binding Rossmann-like Domain"/>
    <property type="match status" value="1"/>
</dbReference>
<dbReference type="InterPro" id="IPR002347">
    <property type="entry name" value="SDR_fam"/>
</dbReference>
<evidence type="ECO:0000313" key="2">
    <source>
        <dbReference type="Proteomes" id="UP000234456"/>
    </source>
</evidence>
<dbReference type="EMBL" id="PKQE01000001">
    <property type="protein sequence ID" value="PLC43766.1"/>
    <property type="molecule type" value="Genomic_DNA"/>
</dbReference>
<dbReference type="Proteomes" id="UP000234456">
    <property type="component" value="Unassembled WGS sequence"/>
</dbReference>
<accession>A0A2N4TVM7</accession>
<dbReference type="RefSeq" id="WP_102064363.1">
    <property type="nucleotide sequence ID" value="NZ_PKQE01000001.1"/>
</dbReference>
<dbReference type="InterPro" id="IPR052184">
    <property type="entry name" value="SDR_enzymes"/>
</dbReference>
<proteinExistence type="predicted"/>
<dbReference type="PRINTS" id="PR00081">
    <property type="entry name" value="GDHRDH"/>
</dbReference>
<dbReference type="AlphaFoldDB" id="A0A2N4TVM7"/>
<dbReference type="SUPFAM" id="SSF51735">
    <property type="entry name" value="NAD(P)-binding Rossmann-fold domains"/>
    <property type="match status" value="1"/>
</dbReference>
<sequence length="237" mass="24692">MTNATSRRTRTALILGASRGIGLETVRQYRADGWRVIATARTQEAAQALQALGAETHVLDLTDPNAVAGLAWKLDGEALDVAIYVAGIYGPRTQGATPVSQADFDAVMHTNVWGPMSVLPAVLPMVEAGRNGADEAGGVLAVISSRMGSIGEMESNGGWLYRASKAAVNAVLRAVSLDAKNATCLTFHPGWVQTDMGGAGAAITPQESVAGIRRVIAGATRADNGGFRNYDGSVIAW</sequence>